<feature type="signal peptide" evidence="1">
    <location>
        <begin position="1"/>
        <end position="23"/>
    </location>
</feature>
<accession>A0A8B4S491</accession>
<dbReference type="Proteomes" id="UP000255070">
    <property type="component" value="Unassembled WGS sequence"/>
</dbReference>
<evidence type="ECO:0000256" key="1">
    <source>
        <dbReference type="SAM" id="SignalP"/>
    </source>
</evidence>
<gene>
    <name evidence="2" type="ORF">NCTC10698_02020</name>
</gene>
<evidence type="ECO:0000313" key="2">
    <source>
        <dbReference type="EMBL" id="SUY77130.1"/>
    </source>
</evidence>
<keyword evidence="1" id="KW-0732">Signal</keyword>
<proteinExistence type="predicted"/>
<dbReference type="AlphaFoldDB" id="A0A8B4S491"/>
<keyword evidence="3" id="KW-1185">Reference proteome</keyword>
<dbReference type="EMBL" id="UFXL01000001">
    <property type="protein sequence ID" value="SUY77130.1"/>
    <property type="molecule type" value="Genomic_DNA"/>
</dbReference>
<protein>
    <submittedName>
        <fullName evidence="2">Uncharacterized protein</fullName>
    </submittedName>
</protein>
<sequence length="185" mass="19450">MIKISAYLFAALSISTSAAGVYAQDMAAPPVKAQTKAILAVVKHYSAAIACSDVAPDANSIAAMVPYKSFDNREDAKFAVIWHGDIGCLGGSGTSSARIAVVKVGAGDSFYVSPSESSPQVDEGLPRYVEKVVGATADSITVDVRDYGDKDANCCPSLRKRLTLRQSSKGNWAVVSTKQLPPAQY</sequence>
<organism evidence="2 3">
    <name type="scientific">Comamonas testosteroni</name>
    <name type="common">Pseudomonas testosteroni</name>
    <dbReference type="NCBI Taxonomy" id="285"/>
    <lineage>
        <taxon>Bacteria</taxon>
        <taxon>Pseudomonadati</taxon>
        <taxon>Pseudomonadota</taxon>
        <taxon>Betaproteobacteria</taxon>
        <taxon>Burkholderiales</taxon>
        <taxon>Comamonadaceae</taxon>
        <taxon>Comamonas</taxon>
    </lineage>
</organism>
<name>A0A8B4S491_COMTE</name>
<reference evidence="2 3" key="1">
    <citation type="submission" date="2018-06" db="EMBL/GenBank/DDBJ databases">
        <authorList>
            <consortium name="Pathogen Informatics"/>
            <person name="Doyle S."/>
        </authorList>
    </citation>
    <scope>NUCLEOTIDE SEQUENCE [LARGE SCALE GENOMIC DNA]</scope>
    <source>
        <strain evidence="2 3">NCTC10698</strain>
    </source>
</reference>
<comment type="caution">
    <text evidence="2">The sequence shown here is derived from an EMBL/GenBank/DDBJ whole genome shotgun (WGS) entry which is preliminary data.</text>
</comment>
<feature type="chain" id="PRO_5033024967" evidence="1">
    <location>
        <begin position="24"/>
        <end position="185"/>
    </location>
</feature>
<evidence type="ECO:0000313" key="3">
    <source>
        <dbReference type="Proteomes" id="UP000255070"/>
    </source>
</evidence>